<organism evidence="1">
    <name type="scientific">Anguilla anguilla</name>
    <name type="common">European freshwater eel</name>
    <name type="synonym">Muraena anguilla</name>
    <dbReference type="NCBI Taxonomy" id="7936"/>
    <lineage>
        <taxon>Eukaryota</taxon>
        <taxon>Metazoa</taxon>
        <taxon>Chordata</taxon>
        <taxon>Craniata</taxon>
        <taxon>Vertebrata</taxon>
        <taxon>Euteleostomi</taxon>
        <taxon>Actinopterygii</taxon>
        <taxon>Neopterygii</taxon>
        <taxon>Teleostei</taxon>
        <taxon>Anguilliformes</taxon>
        <taxon>Anguillidae</taxon>
        <taxon>Anguilla</taxon>
    </lineage>
</organism>
<protein>
    <submittedName>
        <fullName evidence="1">Uncharacterized protein</fullName>
    </submittedName>
</protein>
<proteinExistence type="predicted"/>
<accession>A0A0E9WJV9</accession>
<evidence type="ECO:0000313" key="1">
    <source>
        <dbReference type="EMBL" id="JAH90647.1"/>
    </source>
</evidence>
<reference evidence="1" key="2">
    <citation type="journal article" date="2015" name="Fish Shellfish Immunol.">
        <title>Early steps in the European eel (Anguilla anguilla)-Vibrio vulnificus interaction in the gills: Role of the RtxA13 toxin.</title>
        <authorList>
            <person name="Callol A."/>
            <person name="Pajuelo D."/>
            <person name="Ebbesson L."/>
            <person name="Teles M."/>
            <person name="MacKenzie S."/>
            <person name="Amaro C."/>
        </authorList>
    </citation>
    <scope>NUCLEOTIDE SEQUENCE</scope>
</reference>
<reference evidence="1" key="1">
    <citation type="submission" date="2014-11" db="EMBL/GenBank/DDBJ databases">
        <authorList>
            <person name="Amaro Gonzalez C."/>
        </authorList>
    </citation>
    <scope>NUCLEOTIDE SEQUENCE</scope>
</reference>
<dbReference type="EMBL" id="GBXM01017930">
    <property type="protein sequence ID" value="JAH90647.1"/>
    <property type="molecule type" value="Transcribed_RNA"/>
</dbReference>
<dbReference type="AlphaFoldDB" id="A0A0E9WJV9"/>
<sequence length="72" mass="8029">MSEKATGCVRILLDQTSSGIESAVFVALPQDFRVLERSLLRPGRTWSQRVRVWFPPSSASVLPSLTVCWPVL</sequence>
<name>A0A0E9WJV9_ANGAN</name>